<dbReference type="Gene3D" id="2.40.100.10">
    <property type="entry name" value="Cyclophilin-like"/>
    <property type="match status" value="1"/>
</dbReference>
<accession>A0A0U5F819</accession>
<sequence>MITVLETGVLNSVQDAGRLGFRHLGVSTSGVMDRLALQCGNMLLGNVADAACIEVQTFPFVVEFGAESGFCVTGGDAPMMLNQKPVLPWFALNARKGDVLRIERPVAGARMYVCVAGGLDVPVVLASRSTQLRGGFGGWQGRPLQANDQIPLCNSYCVDEVGLTPPAQALPLNMDGVAEKTVILRAIPATDYALFTKQSQADFGSTSWQITAQSDRVGYRLKGGTLQLVQPVELRSYGVVPGIIQVPPSGEPIVQMADANTAGGYPRIATVIEADLWRLAQARIGSSVRLQLCDHAAGLAAEQDIRAYIANAQNSMALYKKSLSRRGAGYTGKKS</sequence>
<proteinExistence type="predicted"/>
<dbReference type="SMART" id="SM00797">
    <property type="entry name" value="AHS2"/>
    <property type="match status" value="1"/>
</dbReference>
<reference evidence="6 8" key="3">
    <citation type="journal article" date="2020" name="Int. J. Syst. Evol. Microbiol.">
        <title>Novel acetic acid bacteria from cider fermentations: Acetobacter conturbans sp. nov. and Acetobacter fallax sp. nov.</title>
        <authorList>
            <person name="Sombolestani A.S."/>
            <person name="Cleenwerck I."/>
            <person name="Cnockaert M."/>
            <person name="Borremans W."/>
            <person name="Wieme A.D."/>
            <person name="De Vuyst L."/>
            <person name="Vandamme P."/>
        </authorList>
    </citation>
    <scope>NUCLEOTIDE SEQUENCE [LARGE SCALE GENOMIC DNA]</scope>
    <source>
        <strain evidence="6 8">LMG 23848</strain>
    </source>
</reference>
<evidence type="ECO:0000256" key="2">
    <source>
        <dbReference type="ARBA" id="ARBA00022801"/>
    </source>
</evidence>
<dbReference type="RefSeq" id="WP_059023271.1">
    <property type="nucleotide sequence ID" value="NZ_LN609302.1"/>
</dbReference>
<dbReference type="AlphaFoldDB" id="A0A0U5F819"/>
<evidence type="ECO:0000313" key="8">
    <source>
        <dbReference type="Proteomes" id="UP000657200"/>
    </source>
</evidence>
<dbReference type="InterPro" id="IPR003778">
    <property type="entry name" value="CT_A_B"/>
</dbReference>
<feature type="domain" description="Carboxyltransferase" evidence="4">
    <location>
        <begin position="23"/>
        <end position="308"/>
    </location>
</feature>
<evidence type="ECO:0000256" key="3">
    <source>
        <dbReference type="ARBA" id="ARBA00022840"/>
    </source>
</evidence>
<dbReference type="InterPro" id="IPR029000">
    <property type="entry name" value="Cyclophilin-like_dom_sf"/>
</dbReference>
<dbReference type="OrthoDB" id="9768696at2"/>
<protein>
    <submittedName>
        <fullName evidence="6">5-oxoprolinase/urea amidolyase family protein</fullName>
    </submittedName>
    <submittedName>
        <fullName evidence="5">Allophanate hydrolase subunit 2</fullName>
        <ecNumber evidence="5">3.5.1.54</ecNumber>
    </submittedName>
</protein>
<reference evidence="5" key="2">
    <citation type="submission" date="2014-09" db="EMBL/GenBank/DDBJ databases">
        <authorList>
            <person name="Magalhaes I.L.F."/>
            <person name="Oliveira U."/>
            <person name="Santos F.R."/>
            <person name="Vidigal T.H.D.A."/>
            <person name="Brescovit A.D."/>
            <person name="Santos A.J."/>
        </authorList>
    </citation>
    <scope>NUCLEOTIDE SEQUENCE</scope>
    <source>
        <strain evidence="5">LMG 23848T</strain>
    </source>
</reference>
<dbReference type="PANTHER" id="PTHR43309:SF3">
    <property type="entry name" value="5-OXOPROLINASE SUBUNIT C"/>
    <property type="match status" value="1"/>
</dbReference>
<dbReference type="SUPFAM" id="SSF50891">
    <property type="entry name" value="Cyclophilin-like"/>
    <property type="match status" value="1"/>
</dbReference>
<dbReference type="GO" id="GO:0005524">
    <property type="term" value="F:ATP binding"/>
    <property type="evidence" value="ECO:0007669"/>
    <property type="project" value="UniProtKB-KW"/>
</dbReference>
<dbReference type="STRING" id="431306.AGA_1069"/>
<evidence type="ECO:0000313" key="5">
    <source>
        <dbReference type="EMBL" id="CEF54956.1"/>
    </source>
</evidence>
<keyword evidence="1" id="KW-0547">Nucleotide-binding</keyword>
<dbReference type="EMBL" id="LN609302">
    <property type="protein sequence ID" value="CEF54956.1"/>
    <property type="molecule type" value="Genomic_DNA"/>
</dbReference>
<dbReference type="PANTHER" id="PTHR43309">
    <property type="entry name" value="5-OXOPROLINASE SUBUNIT C"/>
    <property type="match status" value="1"/>
</dbReference>
<evidence type="ECO:0000313" key="7">
    <source>
        <dbReference type="Proteomes" id="UP000068250"/>
    </source>
</evidence>
<keyword evidence="8" id="KW-1185">Reference proteome</keyword>
<evidence type="ECO:0000256" key="1">
    <source>
        <dbReference type="ARBA" id="ARBA00022741"/>
    </source>
</evidence>
<dbReference type="GO" id="GO:0004039">
    <property type="term" value="F:allophanate hydrolase activity"/>
    <property type="evidence" value="ECO:0007669"/>
    <property type="project" value="UniProtKB-EC"/>
</dbReference>
<evidence type="ECO:0000313" key="6">
    <source>
        <dbReference type="EMBL" id="NHO40365.1"/>
    </source>
</evidence>
<organism evidence="5 7">
    <name type="scientific">Acetobacter ghanensis</name>
    <dbReference type="NCBI Taxonomy" id="431306"/>
    <lineage>
        <taxon>Bacteria</taxon>
        <taxon>Pseudomonadati</taxon>
        <taxon>Pseudomonadota</taxon>
        <taxon>Alphaproteobacteria</taxon>
        <taxon>Acetobacterales</taxon>
        <taxon>Acetobacteraceae</taxon>
        <taxon>Acetobacter</taxon>
    </lineage>
</organism>
<dbReference type="Pfam" id="PF02626">
    <property type="entry name" value="CT_A_B"/>
    <property type="match status" value="1"/>
</dbReference>
<dbReference type="NCBIfam" id="TIGR00724">
    <property type="entry name" value="urea_amlyse_rel"/>
    <property type="match status" value="1"/>
</dbReference>
<gene>
    <name evidence="5" type="ORF">AGA_1069</name>
    <name evidence="6" type="ORF">GOB80_11875</name>
</gene>
<evidence type="ECO:0000259" key="4">
    <source>
        <dbReference type="SMART" id="SM00797"/>
    </source>
</evidence>
<dbReference type="Proteomes" id="UP000657200">
    <property type="component" value="Unassembled WGS sequence"/>
</dbReference>
<reference evidence="7" key="1">
    <citation type="submission" date="2014-09" db="EMBL/GenBank/DDBJ databases">
        <authorList>
            <person name="Illeghems K.G."/>
        </authorList>
    </citation>
    <scope>NUCLEOTIDE SEQUENCE [LARGE SCALE GENOMIC DNA]</scope>
    <source>
        <strain evidence="7">LMG 23848T</strain>
    </source>
</reference>
<dbReference type="EMBL" id="WOTE01000009">
    <property type="protein sequence ID" value="NHO40365.1"/>
    <property type="molecule type" value="Genomic_DNA"/>
</dbReference>
<dbReference type="EC" id="3.5.1.54" evidence="5"/>
<dbReference type="PATRIC" id="fig|431306.5.peg.1083"/>
<dbReference type="InterPro" id="IPR052708">
    <property type="entry name" value="PxpC"/>
</dbReference>
<name>A0A0U5F819_9PROT</name>
<keyword evidence="2 5" id="KW-0378">Hydrolase</keyword>
<keyword evidence="3" id="KW-0067">ATP-binding</keyword>
<dbReference type="Proteomes" id="UP000068250">
    <property type="component" value="Chromosome I"/>
</dbReference>